<evidence type="ECO:0000313" key="1">
    <source>
        <dbReference type="EMBL" id="SEA79021.1"/>
    </source>
</evidence>
<protein>
    <submittedName>
        <fullName evidence="1">Uncharacterized protein</fullName>
    </submittedName>
</protein>
<dbReference type="Proteomes" id="UP000199656">
    <property type="component" value="Unassembled WGS sequence"/>
</dbReference>
<reference evidence="2" key="1">
    <citation type="submission" date="2016-10" db="EMBL/GenBank/DDBJ databases">
        <authorList>
            <person name="Varghese N."/>
            <person name="Submissions S."/>
        </authorList>
    </citation>
    <scope>NUCLEOTIDE SEQUENCE [LARGE SCALE GENOMIC DNA]</scope>
    <source>
        <strain evidence="2">DSM 23920</strain>
    </source>
</reference>
<keyword evidence="2" id="KW-1185">Reference proteome</keyword>
<sequence>MLRFYYANKAPFLTIGYPGPYITEYTYFQPKGDFFVTLEGILTFKGP</sequence>
<dbReference type="STRING" id="408074.SAMN05660909_03445"/>
<dbReference type="AlphaFoldDB" id="A0A1H4E1X3"/>
<organism evidence="1 2">
    <name type="scientific">Chitinophaga terrae</name>
    <name type="common">ex Kim and Jung 2007</name>
    <dbReference type="NCBI Taxonomy" id="408074"/>
    <lineage>
        <taxon>Bacteria</taxon>
        <taxon>Pseudomonadati</taxon>
        <taxon>Bacteroidota</taxon>
        <taxon>Chitinophagia</taxon>
        <taxon>Chitinophagales</taxon>
        <taxon>Chitinophagaceae</taxon>
        <taxon>Chitinophaga</taxon>
    </lineage>
</organism>
<name>A0A1H4E1X3_9BACT</name>
<gene>
    <name evidence="1" type="ORF">SAMN05660909_03445</name>
</gene>
<evidence type="ECO:0000313" key="2">
    <source>
        <dbReference type="Proteomes" id="UP000199656"/>
    </source>
</evidence>
<proteinExistence type="predicted"/>
<dbReference type="EMBL" id="FNRL01000016">
    <property type="protein sequence ID" value="SEA79021.1"/>
    <property type="molecule type" value="Genomic_DNA"/>
</dbReference>
<accession>A0A1H4E1X3</accession>